<evidence type="ECO:0000313" key="1">
    <source>
        <dbReference type="EMBL" id="QSQ08778.1"/>
    </source>
</evidence>
<dbReference type="AlphaFoldDB" id="A0A8A0RMF6"/>
<dbReference type="InterPro" id="IPR036866">
    <property type="entry name" value="RibonucZ/Hydroxyglut_hydro"/>
</dbReference>
<dbReference type="RefSeq" id="WP_206708981.1">
    <property type="nucleotide sequence ID" value="NZ_CP059066.1"/>
</dbReference>
<dbReference type="Pfam" id="PF13483">
    <property type="entry name" value="Lactamase_B_3"/>
    <property type="match status" value="1"/>
</dbReference>
<dbReference type="KEGG" id="kme:H0A61_01123"/>
<keyword evidence="2" id="KW-1185">Reference proteome</keyword>
<dbReference type="Proteomes" id="UP000662904">
    <property type="component" value="Chromosome"/>
</dbReference>
<gene>
    <name evidence="1" type="ORF">H0A61_01123</name>
</gene>
<accession>A0A8A0RMF6</accession>
<protein>
    <recommendedName>
        <fullName evidence="3">MBL fold metallo-hydrolase</fullName>
    </recommendedName>
</protein>
<dbReference type="EMBL" id="CP059066">
    <property type="protein sequence ID" value="QSQ08778.1"/>
    <property type="molecule type" value="Genomic_DNA"/>
</dbReference>
<proteinExistence type="predicted"/>
<dbReference type="PANTHER" id="PTHR42967:SF1">
    <property type="entry name" value="MBL FOLD METALLO-HYDROLASE"/>
    <property type="match status" value="1"/>
</dbReference>
<dbReference type="PANTHER" id="PTHR42967">
    <property type="entry name" value="METAL DEPENDENT HYDROLASE"/>
    <property type="match status" value="1"/>
</dbReference>
<organism evidence="1 2">
    <name type="scientific">Koleobacter methoxysyntrophicus</name>
    <dbReference type="NCBI Taxonomy" id="2751313"/>
    <lineage>
        <taxon>Bacteria</taxon>
        <taxon>Bacillati</taxon>
        <taxon>Bacillota</taxon>
        <taxon>Clostridia</taxon>
        <taxon>Koleobacterales</taxon>
        <taxon>Koleobacteraceae</taxon>
        <taxon>Koleobacter</taxon>
    </lineage>
</organism>
<reference evidence="1" key="1">
    <citation type="submission" date="2020-07" db="EMBL/GenBank/DDBJ databases">
        <title>Koleobacter methoxysyntrophicus gen. nov., sp. nov., a novel anaerobic bacterium isolated from deep subsurface oil field and proposal of Koleobacterales ord. nov. in the phylum Firmicutes.</title>
        <authorList>
            <person name="Sakamoto S."/>
            <person name="Tamaki H."/>
        </authorList>
    </citation>
    <scope>NUCLEOTIDE SEQUENCE</scope>
    <source>
        <strain evidence="1">NRmbB1</strain>
    </source>
</reference>
<name>A0A8A0RMF6_9FIRM</name>
<evidence type="ECO:0000313" key="2">
    <source>
        <dbReference type="Proteomes" id="UP000662904"/>
    </source>
</evidence>
<evidence type="ECO:0008006" key="3">
    <source>
        <dbReference type="Google" id="ProtNLM"/>
    </source>
</evidence>
<sequence length="212" mass="23391">MKIKWYGHSCFVFTASDGTRLVTDPFDGSIGYKIPRVEADIILVSHDHYDHNYIEAISGNPVIVNTPGSHNVRGVHINGVSTFHDDMKGGKRGSNIIFVFKMDGLNVCHLGDLGHILLREHVEKIGPVDILHIPVGGTFTIDAAAAQEVVSQLKPRVIIPMHFKTQDVSLPIAPVDDFIERMGGGEELNSCFVEITPETLPVDQKIIVLKYK</sequence>
<dbReference type="SUPFAM" id="SSF56281">
    <property type="entry name" value="Metallo-hydrolase/oxidoreductase"/>
    <property type="match status" value="1"/>
</dbReference>
<dbReference type="Gene3D" id="3.60.15.10">
    <property type="entry name" value="Ribonuclease Z/Hydroxyacylglutathione hydrolase-like"/>
    <property type="match status" value="1"/>
</dbReference>